<dbReference type="Gene3D" id="2.60.40.420">
    <property type="entry name" value="Cupredoxins - blue copper proteins"/>
    <property type="match status" value="1"/>
</dbReference>
<dbReference type="InterPro" id="IPR052953">
    <property type="entry name" value="Ser-rich/MCO-related"/>
</dbReference>
<name>A0A6A6YFE0_9PEZI</name>
<dbReference type="PANTHER" id="PTHR34883:SF15">
    <property type="entry name" value="EXTRACELLULAR SERINE-RICH PROTEIN"/>
    <property type="match status" value="1"/>
</dbReference>
<accession>A0A6A6YFE0</accession>
<feature type="chain" id="PRO_5044629072" evidence="1">
    <location>
        <begin position="20"/>
        <end position="147"/>
    </location>
</feature>
<dbReference type="AlphaFoldDB" id="A0A6A6YFE0"/>
<sequence>MLVSTSLLLGALPFTLAVAQYGSPKDAPSSSATPTATALASSSTHTIEVGKSGLSFEPNTTTAAVGDTIVFDFYPQNHSVTQSSFEKPCEPLSSTSFFSGFMATSSKPDTKTFTIAIENTDPIWFYCSQNSPVDHCKAGMVGVINPP</sequence>
<dbReference type="InterPro" id="IPR008972">
    <property type="entry name" value="Cupredoxin"/>
</dbReference>
<dbReference type="OrthoDB" id="2331100at2759"/>
<keyword evidence="1" id="KW-0732">Signal</keyword>
<evidence type="ECO:0000313" key="4">
    <source>
        <dbReference type="Proteomes" id="UP000504636"/>
    </source>
</evidence>
<keyword evidence="4" id="KW-1185">Reference proteome</keyword>
<reference evidence="5" key="3">
    <citation type="submission" date="2025-04" db="UniProtKB">
        <authorList>
            <consortium name="RefSeq"/>
        </authorList>
    </citation>
    <scope>IDENTIFICATION</scope>
    <source>
        <strain evidence="5">CBS 304.34</strain>
    </source>
</reference>
<proteinExistence type="predicted"/>
<dbReference type="Proteomes" id="UP000504636">
    <property type="component" value="Unplaced"/>
</dbReference>
<dbReference type="CDD" id="cd00920">
    <property type="entry name" value="Cupredoxin"/>
    <property type="match status" value="1"/>
</dbReference>
<gene>
    <name evidence="3 5" type="ORF">BDZ99DRAFT_394552</name>
</gene>
<dbReference type="Pfam" id="PF02298">
    <property type="entry name" value="Cu_bind_like"/>
    <property type="match status" value="1"/>
</dbReference>
<feature type="domain" description="Phytocyanin" evidence="2">
    <location>
        <begin position="59"/>
        <end position="140"/>
    </location>
</feature>
<dbReference type="PANTHER" id="PTHR34883">
    <property type="entry name" value="SERINE-RICH PROTEIN, PUTATIVE-RELATED-RELATED"/>
    <property type="match status" value="1"/>
</dbReference>
<dbReference type="RefSeq" id="XP_033573551.1">
    <property type="nucleotide sequence ID" value="XM_033715903.1"/>
</dbReference>
<evidence type="ECO:0000259" key="2">
    <source>
        <dbReference type="Pfam" id="PF02298"/>
    </source>
</evidence>
<evidence type="ECO:0000313" key="5">
    <source>
        <dbReference type="RefSeq" id="XP_033573551.1"/>
    </source>
</evidence>
<organism evidence="3">
    <name type="scientific">Mytilinidion resinicola</name>
    <dbReference type="NCBI Taxonomy" id="574789"/>
    <lineage>
        <taxon>Eukaryota</taxon>
        <taxon>Fungi</taxon>
        <taxon>Dikarya</taxon>
        <taxon>Ascomycota</taxon>
        <taxon>Pezizomycotina</taxon>
        <taxon>Dothideomycetes</taxon>
        <taxon>Pleosporomycetidae</taxon>
        <taxon>Mytilinidiales</taxon>
        <taxon>Mytilinidiaceae</taxon>
        <taxon>Mytilinidion</taxon>
    </lineage>
</organism>
<dbReference type="GO" id="GO:0009055">
    <property type="term" value="F:electron transfer activity"/>
    <property type="evidence" value="ECO:0007669"/>
    <property type="project" value="InterPro"/>
</dbReference>
<protein>
    <submittedName>
        <fullName evidence="3 5">Cupredoxin</fullName>
    </submittedName>
</protein>
<dbReference type="GeneID" id="54456796"/>
<dbReference type="EMBL" id="MU003707">
    <property type="protein sequence ID" value="KAF2806587.1"/>
    <property type="molecule type" value="Genomic_DNA"/>
</dbReference>
<dbReference type="SUPFAM" id="SSF49503">
    <property type="entry name" value="Cupredoxins"/>
    <property type="match status" value="1"/>
</dbReference>
<feature type="signal peptide" evidence="1">
    <location>
        <begin position="1"/>
        <end position="19"/>
    </location>
</feature>
<reference evidence="3 5" key="1">
    <citation type="journal article" date="2020" name="Stud. Mycol.">
        <title>101 Dothideomycetes genomes: a test case for predicting lifestyles and emergence of pathogens.</title>
        <authorList>
            <person name="Haridas S."/>
            <person name="Albert R."/>
            <person name="Binder M."/>
            <person name="Bloem J."/>
            <person name="Labutti K."/>
            <person name="Salamov A."/>
            <person name="Andreopoulos B."/>
            <person name="Baker S."/>
            <person name="Barry K."/>
            <person name="Bills G."/>
            <person name="Bluhm B."/>
            <person name="Cannon C."/>
            <person name="Castanera R."/>
            <person name="Culley D."/>
            <person name="Daum C."/>
            <person name="Ezra D."/>
            <person name="Gonzalez J."/>
            <person name="Henrissat B."/>
            <person name="Kuo A."/>
            <person name="Liang C."/>
            <person name="Lipzen A."/>
            <person name="Lutzoni F."/>
            <person name="Magnuson J."/>
            <person name="Mondo S."/>
            <person name="Nolan M."/>
            <person name="Ohm R."/>
            <person name="Pangilinan J."/>
            <person name="Park H.-J."/>
            <person name="Ramirez L."/>
            <person name="Alfaro M."/>
            <person name="Sun H."/>
            <person name="Tritt A."/>
            <person name="Yoshinaga Y."/>
            <person name="Zwiers L.-H."/>
            <person name="Turgeon B."/>
            <person name="Goodwin S."/>
            <person name="Spatafora J."/>
            <person name="Crous P."/>
            <person name="Grigoriev I."/>
        </authorList>
    </citation>
    <scope>NUCLEOTIDE SEQUENCE</scope>
    <source>
        <strain evidence="3 5">CBS 304.34</strain>
    </source>
</reference>
<evidence type="ECO:0000256" key="1">
    <source>
        <dbReference type="SAM" id="SignalP"/>
    </source>
</evidence>
<evidence type="ECO:0000313" key="3">
    <source>
        <dbReference type="EMBL" id="KAF2806587.1"/>
    </source>
</evidence>
<dbReference type="InterPro" id="IPR003245">
    <property type="entry name" value="Phytocyanin_dom"/>
</dbReference>
<reference evidence="5" key="2">
    <citation type="submission" date="2020-04" db="EMBL/GenBank/DDBJ databases">
        <authorList>
            <consortium name="NCBI Genome Project"/>
        </authorList>
    </citation>
    <scope>NUCLEOTIDE SEQUENCE</scope>
    <source>
        <strain evidence="5">CBS 304.34</strain>
    </source>
</reference>